<sequence length="70" mass="8159">MIIQPASIQPEFFRGTVVLLENSITVQITEQHKRMDVITQQLYVPNCIEAGCYSHQKFQTVPRKYTPDYD</sequence>
<evidence type="ECO:0000313" key="1">
    <source>
        <dbReference type="EMBL" id="GFY19992.1"/>
    </source>
</evidence>
<accession>A0A8X6T2K4</accession>
<comment type="caution">
    <text evidence="1">The sequence shown here is derived from an EMBL/GenBank/DDBJ whole genome shotgun (WGS) entry which is preliminary data.</text>
</comment>
<reference evidence="1" key="1">
    <citation type="submission" date="2020-08" db="EMBL/GenBank/DDBJ databases">
        <title>Multicomponent nature underlies the extraordinary mechanical properties of spider dragline silk.</title>
        <authorList>
            <person name="Kono N."/>
            <person name="Nakamura H."/>
            <person name="Mori M."/>
            <person name="Yoshida Y."/>
            <person name="Ohtoshi R."/>
            <person name="Malay A.D."/>
            <person name="Moran D.A.P."/>
            <person name="Tomita M."/>
            <person name="Numata K."/>
            <person name="Arakawa K."/>
        </authorList>
    </citation>
    <scope>NUCLEOTIDE SEQUENCE</scope>
</reference>
<dbReference type="Proteomes" id="UP000887159">
    <property type="component" value="Unassembled WGS sequence"/>
</dbReference>
<gene>
    <name evidence="1" type="ORF">TNCV_2146851</name>
</gene>
<dbReference type="EMBL" id="BMAU01021354">
    <property type="protein sequence ID" value="GFY19992.1"/>
    <property type="molecule type" value="Genomic_DNA"/>
</dbReference>
<evidence type="ECO:0000313" key="2">
    <source>
        <dbReference type="Proteomes" id="UP000887159"/>
    </source>
</evidence>
<organism evidence="1 2">
    <name type="scientific">Trichonephila clavipes</name>
    <name type="common">Golden silk orbweaver</name>
    <name type="synonym">Nephila clavipes</name>
    <dbReference type="NCBI Taxonomy" id="2585209"/>
    <lineage>
        <taxon>Eukaryota</taxon>
        <taxon>Metazoa</taxon>
        <taxon>Ecdysozoa</taxon>
        <taxon>Arthropoda</taxon>
        <taxon>Chelicerata</taxon>
        <taxon>Arachnida</taxon>
        <taxon>Araneae</taxon>
        <taxon>Araneomorphae</taxon>
        <taxon>Entelegynae</taxon>
        <taxon>Araneoidea</taxon>
        <taxon>Nephilidae</taxon>
        <taxon>Trichonephila</taxon>
    </lineage>
</organism>
<keyword evidence="2" id="KW-1185">Reference proteome</keyword>
<protein>
    <submittedName>
        <fullName evidence="1">Uncharacterized protein</fullName>
    </submittedName>
</protein>
<dbReference type="AlphaFoldDB" id="A0A8X6T2K4"/>
<name>A0A8X6T2K4_TRICX</name>
<proteinExistence type="predicted"/>